<dbReference type="EMBL" id="JARKHS020001109">
    <property type="protein sequence ID" value="KAK8788147.1"/>
    <property type="molecule type" value="Genomic_DNA"/>
</dbReference>
<accession>A0AAQ4FLM1</accession>
<gene>
    <name evidence="2" type="ORF">V5799_022076</name>
</gene>
<comment type="caution">
    <text evidence="2">The sequence shown here is derived from an EMBL/GenBank/DDBJ whole genome shotgun (WGS) entry which is preliminary data.</text>
</comment>
<feature type="compositionally biased region" description="Polar residues" evidence="1">
    <location>
        <begin position="8"/>
        <end position="18"/>
    </location>
</feature>
<evidence type="ECO:0000313" key="3">
    <source>
        <dbReference type="Proteomes" id="UP001321473"/>
    </source>
</evidence>
<keyword evidence="3" id="KW-1185">Reference proteome</keyword>
<dbReference type="AlphaFoldDB" id="A0AAQ4FLM1"/>
<evidence type="ECO:0000313" key="2">
    <source>
        <dbReference type="EMBL" id="KAK8788147.1"/>
    </source>
</evidence>
<organism evidence="2 3">
    <name type="scientific">Amblyomma americanum</name>
    <name type="common">Lone star tick</name>
    <dbReference type="NCBI Taxonomy" id="6943"/>
    <lineage>
        <taxon>Eukaryota</taxon>
        <taxon>Metazoa</taxon>
        <taxon>Ecdysozoa</taxon>
        <taxon>Arthropoda</taxon>
        <taxon>Chelicerata</taxon>
        <taxon>Arachnida</taxon>
        <taxon>Acari</taxon>
        <taxon>Parasitiformes</taxon>
        <taxon>Ixodida</taxon>
        <taxon>Ixodoidea</taxon>
        <taxon>Ixodidae</taxon>
        <taxon>Amblyomminae</taxon>
        <taxon>Amblyomma</taxon>
    </lineage>
</organism>
<protein>
    <submittedName>
        <fullName evidence="2">Uncharacterized protein</fullName>
    </submittedName>
</protein>
<feature type="region of interest" description="Disordered" evidence="1">
    <location>
        <begin position="1"/>
        <end position="22"/>
    </location>
</feature>
<reference evidence="2 3" key="1">
    <citation type="journal article" date="2023" name="Arcadia Sci">
        <title>De novo assembly of a long-read Amblyomma americanum tick genome.</title>
        <authorList>
            <person name="Chou S."/>
            <person name="Poskanzer K.E."/>
            <person name="Rollins M."/>
            <person name="Thuy-Boun P.S."/>
        </authorList>
    </citation>
    <scope>NUCLEOTIDE SEQUENCE [LARGE SCALE GENOMIC DNA]</scope>
    <source>
        <strain evidence="2">F_SG_1</strain>
        <tissue evidence="2">Salivary glands</tissue>
    </source>
</reference>
<name>A0AAQ4FLM1_AMBAM</name>
<sequence length="105" mass="11576">MIAAKNAAGSSEGASQPNVGAVVPVPTSPMIPAGQREVMTNLEIKVNTLEMTMRPPSETLVNADMDKAFVQETTRKCERKLRRMLEAEYPALLREHVGRKIHGLY</sequence>
<proteinExistence type="predicted"/>
<evidence type="ECO:0000256" key="1">
    <source>
        <dbReference type="SAM" id="MobiDB-lite"/>
    </source>
</evidence>
<dbReference type="Proteomes" id="UP001321473">
    <property type="component" value="Unassembled WGS sequence"/>
</dbReference>